<dbReference type="RefSeq" id="WP_217645042.1">
    <property type="nucleotide sequence ID" value="NZ_FOTS01000005.1"/>
</dbReference>
<organism evidence="4 5">
    <name type="scientific">Pelosinus propionicus DSM 13327</name>
    <dbReference type="NCBI Taxonomy" id="1123291"/>
    <lineage>
        <taxon>Bacteria</taxon>
        <taxon>Bacillati</taxon>
        <taxon>Bacillota</taxon>
        <taxon>Negativicutes</taxon>
        <taxon>Selenomonadales</taxon>
        <taxon>Sporomusaceae</taxon>
        <taxon>Pelosinus</taxon>
    </lineage>
</organism>
<evidence type="ECO:0000313" key="4">
    <source>
        <dbReference type="EMBL" id="SFL45457.1"/>
    </source>
</evidence>
<dbReference type="Proteomes" id="UP000199520">
    <property type="component" value="Unassembled WGS sequence"/>
</dbReference>
<evidence type="ECO:0000313" key="5">
    <source>
        <dbReference type="Proteomes" id="UP000199520"/>
    </source>
</evidence>
<keyword evidence="5" id="KW-1185">Reference proteome</keyword>
<dbReference type="Gene3D" id="3.40.50.720">
    <property type="entry name" value="NAD(P)-binding Rossmann-like Domain"/>
    <property type="match status" value="1"/>
</dbReference>
<reference evidence="5" key="1">
    <citation type="submission" date="2016-10" db="EMBL/GenBank/DDBJ databases">
        <authorList>
            <person name="Varghese N."/>
            <person name="Submissions S."/>
        </authorList>
    </citation>
    <scope>NUCLEOTIDE SEQUENCE [LARGE SCALE GENOMIC DNA]</scope>
    <source>
        <strain evidence="5">DSM 13327</strain>
    </source>
</reference>
<feature type="domain" description="PylC N-terminal" evidence="3">
    <location>
        <begin position="324"/>
        <end position="421"/>
    </location>
</feature>
<evidence type="ECO:0000259" key="3">
    <source>
        <dbReference type="Pfam" id="PF21360"/>
    </source>
</evidence>
<dbReference type="EMBL" id="FOTS01000005">
    <property type="protein sequence ID" value="SFL45457.1"/>
    <property type="molecule type" value="Genomic_DNA"/>
</dbReference>
<dbReference type="AlphaFoldDB" id="A0A1I4HUL8"/>
<dbReference type="InterPro" id="IPR013815">
    <property type="entry name" value="ATP_grasp_subdomain_1"/>
</dbReference>
<dbReference type="SUPFAM" id="SSF56059">
    <property type="entry name" value="Glutathione synthetase ATP-binding domain-like"/>
    <property type="match status" value="1"/>
</dbReference>
<dbReference type="InterPro" id="IPR001509">
    <property type="entry name" value="Epimerase_deHydtase"/>
</dbReference>
<dbReference type="GO" id="GO:0046872">
    <property type="term" value="F:metal ion binding"/>
    <property type="evidence" value="ECO:0007669"/>
    <property type="project" value="InterPro"/>
</dbReference>
<dbReference type="PANTHER" id="PTHR43245">
    <property type="entry name" value="BIFUNCTIONAL POLYMYXIN RESISTANCE PROTEIN ARNA"/>
    <property type="match status" value="1"/>
</dbReference>
<feature type="domain" description="NAD-dependent epimerase/dehydratase" evidence="1">
    <location>
        <begin position="7"/>
        <end position="242"/>
    </location>
</feature>
<evidence type="ECO:0000259" key="2">
    <source>
        <dbReference type="Pfam" id="PF02655"/>
    </source>
</evidence>
<dbReference type="Pfam" id="PF01370">
    <property type="entry name" value="Epimerase"/>
    <property type="match status" value="1"/>
</dbReference>
<dbReference type="GO" id="GO:0005524">
    <property type="term" value="F:ATP binding"/>
    <property type="evidence" value="ECO:0007669"/>
    <property type="project" value="InterPro"/>
</dbReference>
<sequence length="636" mass="73290">MWTNKRVFISGGNGVIGRELVKKLHEQGATIFVGDLKPFSSDLPQDIMYRQGDLNYVTPQEILSFKPEYFFHLAATFERSIETYEFWEENFWHNVKLSNHLMSIMKDCPTLKRVIFASSYLIYDQSLYQFDTPQDRACRLTETACISPRNLTGMAKLMHEVELGFLSEFNQEQFSVVTPRIYRVYGKGSRDVISRWTRMLLAGETIKVYGQEGIFDYIYAGDVAEGLVRLADSSVQGVVNLGKDHARKVREVLDVFKNYFPEMKTEFMAEHTHFEASQANMDYMYEQVNWIPTVEIEDGIRMLVEYERNVLNNQEITKKKKANVLLTSASRKVPLLQALKKAMQKVGSYSQLIAADSDESCLARYFADDFWHMPSLDRMTDDKLIYELTARNVRVVVPSRDGELIFWSTRKEWLGQHGIQVMVSDLTAVEYCLDKLKFYEFCCKHDIPAIMTTDQLENLDAERYVVKDRYGAGSQNIGINLTRTEVQQHAVKLKQPIFQSYIEGREYSIDVYVDRTGQSKGLVCRSRDQIVNGESQITTIIHDERLERLCGEYVTKLQLYGHVVLQLIIDMQQKVHLIECNSRFGGASTLGLAAGVDSFFWFLLEASGQDISSYPFLKTNRILCQVRYLSDVVLDI</sequence>
<name>A0A1I4HUL8_9FIRM</name>
<dbReference type="Pfam" id="PF21360">
    <property type="entry name" value="PylC-like_N"/>
    <property type="match status" value="1"/>
</dbReference>
<dbReference type="Pfam" id="PF02655">
    <property type="entry name" value="ATP-grasp_3"/>
    <property type="match status" value="1"/>
</dbReference>
<protein>
    <submittedName>
        <fullName evidence="4">Carbamoyl-phosphate synthase large subunit</fullName>
    </submittedName>
</protein>
<dbReference type="InterPro" id="IPR048764">
    <property type="entry name" value="PylC_N"/>
</dbReference>
<dbReference type="InterPro" id="IPR036291">
    <property type="entry name" value="NAD(P)-bd_dom_sf"/>
</dbReference>
<dbReference type="SUPFAM" id="SSF51735">
    <property type="entry name" value="NAD(P)-binding Rossmann-fold domains"/>
    <property type="match status" value="1"/>
</dbReference>
<dbReference type="Gene3D" id="3.30.1490.20">
    <property type="entry name" value="ATP-grasp fold, A domain"/>
    <property type="match status" value="1"/>
</dbReference>
<dbReference type="InterPro" id="IPR050177">
    <property type="entry name" value="Lipid_A_modif_metabolic_enz"/>
</dbReference>
<feature type="domain" description="ATP-grasp fold PylC-type" evidence="2">
    <location>
        <begin position="432"/>
        <end position="586"/>
    </location>
</feature>
<dbReference type="InterPro" id="IPR003806">
    <property type="entry name" value="ATP-grasp_PylC-type"/>
</dbReference>
<dbReference type="PANTHER" id="PTHR43245:SF13">
    <property type="entry name" value="UDP-D-APIOSE_UDP-D-XYLOSE SYNTHASE 2"/>
    <property type="match status" value="1"/>
</dbReference>
<dbReference type="Gene3D" id="3.30.470.20">
    <property type="entry name" value="ATP-grasp fold, B domain"/>
    <property type="match status" value="1"/>
</dbReference>
<evidence type="ECO:0000259" key="1">
    <source>
        <dbReference type="Pfam" id="PF01370"/>
    </source>
</evidence>
<accession>A0A1I4HUL8</accession>
<gene>
    <name evidence="4" type="ORF">SAMN04490355_100536</name>
</gene>
<dbReference type="Gene3D" id="3.40.50.20">
    <property type="match status" value="1"/>
</dbReference>
<dbReference type="STRING" id="1123291.SAMN04490355_100536"/>
<proteinExistence type="predicted"/>